<protein>
    <submittedName>
        <fullName evidence="2">D-Ala-D-Ala carboxypeptidase</fullName>
    </submittedName>
</protein>
<reference evidence="2 3" key="1">
    <citation type="submission" date="2018-05" db="EMBL/GenBank/DDBJ databases">
        <title>Genomic Encyclopedia of Type Strains, Phase IV (KMG-IV): sequencing the most valuable type-strain genomes for metagenomic binning, comparative biology and taxonomic classification.</title>
        <authorList>
            <person name="Goeker M."/>
        </authorList>
    </citation>
    <scope>NUCLEOTIDE SEQUENCE [LARGE SCALE GENOMIC DNA]</scope>
    <source>
        <strain evidence="2 3">DSM 19792</strain>
    </source>
</reference>
<dbReference type="Proteomes" id="UP000247792">
    <property type="component" value="Unassembled WGS sequence"/>
</dbReference>
<dbReference type="Gene3D" id="3.30.1380.10">
    <property type="match status" value="1"/>
</dbReference>
<dbReference type="InterPro" id="IPR003709">
    <property type="entry name" value="VanY-like_core_dom"/>
</dbReference>
<keyword evidence="2" id="KW-0378">Hydrolase</keyword>
<dbReference type="GO" id="GO:0004180">
    <property type="term" value="F:carboxypeptidase activity"/>
    <property type="evidence" value="ECO:0007669"/>
    <property type="project" value="UniProtKB-KW"/>
</dbReference>
<evidence type="ECO:0000313" key="2">
    <source>
        <dbReference type="EMBL" id="PXX43107.1"/>
    </source>
</evidence>
<dbReference type="EMBL" id="QJKB01000004">
    <property type="protein sequence ID" value="PXX43107.1"/>
    <property type="molecule type" value="Genomic_DNA"/>
</dbReference>
<name>A0A318J9C0_9BURK</name>
<dbReference type="InterPro" id="IPR058193">
    <property type="entry name" value="VanY/YodJ_core_dom"/>
</dbReference>
<keyword evidence="2" id="KW-0645">Protease</keyword>
<organism evidence="2 3">
    <name type="scientific">Undibacterium pigrum</name>
    <dbReference type="NCBI Taxonomy" id="401470"/>
    <lineage>
        <taxon>Bacteria</taxon>
        <taxon>Pseudomonadati</taxon>
        <taxon>Pseudomonadota</taxon>
        <taxon>Betaproteobacteria</taxon>
        <taxon>Burkholderiales</taxon>
        <taxon>Oxalobacteraceae</taxon>
        <taxon>Undibacterium</taxon>
    </lineage>
</organism>
<dbReference type="GO" id="GO:0006508">
    <property type="term" value="P:proteolysis"/>
    <property type="evidence" value="ECO:0007669"/>
    <property type="project" value="InterPro"/>
</dbReference>
<comment type="caution">
    <text evidence="2">The sequence shown here is derived from an EMBL/GenBank/DDBJ whole genome shotgun (WGS) entry which is preliminary data.</text>
</comment>
<dbReference type="PANTHER" id="PTHR34385">
    <property type="entry name" value="D-ALANYL-D-ALANINE CARBOXYPEPTIDASE"/>
    <property type="match status" value="1"/>
</dbReference>
<dbReference type="RefSeq" id="WP_110255664.1">
    <property type="nucleotide sequence ID" value="NZ_QJKB01000004.1"/>
</dbReference>
<dbReference type="Pfam" id="PF02557">
    <property type="entry name" value="VanY"/>
    <property type="match status" value="1"/>
</dbReference>
<evidence type="ECO:0000259" key="1">
    <source>
        <dbReference type="Pfam" id="PF02557"/>
    </source>
</evidence>
<keyword evidence="2" id="KW-0121">Carboxypeptidase</keyword>
<dbReference type="CDD" id="cd14852">
    <property type="entry name" value="LD-carboxypeptidase"/>
    <property type="match status" value="1"/>
</dbReference>
<dbReference type="PANTHER" id="PTHR34385:SF1">
    <property type="entry name" value="PEPTIDOGLYCAN L-ALANYL-D-GLUTAMATE ENDOPEPTIDASE CWLK"/>
    <property type="match status" value="1"/>
</dbReference>
<feature type="domain" description="D-alanyl-D-alanine carboxypeptidase-like core" evidence="1">
    <location>
        <begin position="44"/>
        <end position="166"/>
    </location>
</feature>
<dbReference type="InterPro" id="IPR009045">
    <property type="entry name" value="Zn_M74/Hedgehog-like"/>
</dbReference>
<evidence type="ECO:0000313" key="3">
    <source>
        <dbReference type="Proteomes" id="UP000247792"/>
    </source>
</evidence>
<accession>A0A318J9C0</accession>
<gene>
    <name evidence="2" type="ORF">DFR42_104108</name>
</gene>
<keyword evidence="3" id="KW-1185">Reference proteome</keyword>
<dbReference type="InterPro" id="IPR052179">
    <property type="entry name" value="DD-CPase-like"/>
</dbReference>
<proteinExistence type="predicted"/>
<dbReference type="SUPFAM" id="SSF55166">
    <property type="entry name" value="Hedgehog/DD-peptidase"/>
    <property type="match status" value="1"/>
</dbReference>
<dbReference type="OrthoDB" id="9792074at2"/>
<sequence length="166" mass="18552">MAGATPPNFIIPTQLLEQRKLLIQQEATELVLAETGEDGWQYLLTPAANLAWQAMKQAASQDGIALLMISAFRSIARQNEIISNKLAEGKTLEDILLVCAPPGYSEHHTGRAIDIATPEDPELEISFDTTTAFAWLQNNAWRFGFHMSYPPGNSSGFQYEPWHWCF</sequence>
<dbReference type="AlphaFoldDB" id="A0A318J9C0"/>